<dbReference type="AlphaFoldDB" id="A0A0J7KQB0"/>
<dbReference type="STRING" id="67767.A0A0J7KQB0"/>
<evidence type="ECO:0000313" key="2">
    <source>
        <dbReference type="EMBL" id="KMQ92434.1"/>
    </source>
</evidence>
<name>A0A0J7KQB0_LASNI</name>
<dbReference type="OrthoDB" id="7554101at2759"/>
<dbReference type="PaxDb" id="67767-A0A0J7KQB0"/>
<proteinExistence type="predicted"/>
<gene>
    <name evidence="1" type="ORF">RF55_18867</name>
    <name evidence="2" type="ORF">RF55_7568</name>
</gene>
<dbReference type="EMBL" id="LBMM01004421">
    <property type="protein sequence ID" value="KMQ92434.1"/>
    <property type="molecule type" value="Genomic_DNA"/>
</dbReference>
<organism evidence="2 3">
    <name type="scientific">Lasius niger</name>
    <name type="common">Black garden ant</name>
    <dbReference type="NCBI Taxonomy" id="67767"/>
    <lineage>
        <taxon>Eukaryota</taxon>
        <taxon>Metazoa</taxon>
        <taxon>Ecdysozoa</taxon>
        <taxon>Arthropoda</taxon>
        <taxon>Hexapoda</taxon>
        <taxon>Insecta</taxon>
        <taxon>Pterygota</taxon>
        <taxon>Neoptera</taxon>
        <taxon>Endopterygota</taxon>
        <taxon>Hymenoptera</taxon>
        <taxon>Apocrita</taxon>
        <taxon>Aculeata</taxon>
        <taxon>Formicoidea</taxon>
        <taxon>Formicidae</taxon>
        <taxon>Formicinae</taxon>
        <taxon>Lasius</taxon>
        <taxon>Lasius</taxon>
    </lineage>
</organism>
<evidence type="ECO:0000313" key="1">
    <source>
        <dbReference type="EMBL" id="KMQ83885.1"/>
    </source>
</evidence>
<evidence type="ECO:0000313" key="3">
    <source>
        <dbReference type="Proteomes" id="UP000036403"/>
    </source>
</evidence>
<dbReference type="EMBL" id="LBMM01018073">
    <property type="protein sequence ID" value="KMQ83885.1"/>
    <property type="molecule type" value="Genomic_DNA"/>
</dbReference>
<keyword evidence="3" id="KW-1185">Reference proteome</keyword>
<reference evidence="2 3" key="1">
    <citation type="submission" date="2015-04" db="EMBL/GenBank/DDBJ databases">
        <title>Lasius niger genome sequencing.</title>
        <authorList>
            <person name="Konorov E.A."/>
            <person name="Nikitin M.A."/>
            <person name="Kirill M.V."/>
            <person name="Chang P."/>
        </authorList>
    </citation>
    <scope>NUCLEOTIDE SEQUENCE [LARGE SCALE GENOMIC DNA]</scope>
    <source>
        <tissue evidence="2">Whole</tissue>
    </source>
</reference>
<protein>
    <submittedName>
        <fullName evidence="2">Uncharacterized protein</fullName>
    </submittedName>
</protein>
<accession>A0A0J7KQB0</accession>
<dbReference type="Proteomes" id="UP000036403">
    <property type="component" value="Unassembled WGS sequence"/>
</dbReference>
<comment type="caution">
    <text evidence="2">The sequence shown here is derived from an EMBL/GenBank/DDBJ whole genome shotgun (WGS) entry which is preliminary data.</text>
</comment>
<sequence>MSVPTFVDLQGFIINNRLIVKEVAVLRRGTVLAHYIFRSPVPWHLLTKSEKSQALWLRVNHHGLQWEDGIVAYSMAKQLITTAVVEDNDEMSCTVYVKGRQKREWLANMLDDNAKENLIIETLDADYDDIESLNNLDVKNTMRCGKHVKNCALQNVFKIFNWWSQRQKELQYLEK</sequence>